<dbReference type="AlphaFoldDB" id="A0A2W5PYP9"/>
<keyword evidence="2" id="KW-0813">Transport</keyword>
<dbReference type="Pfam" id="PF00005">
    <property type="entry name" value="ABC_tran"/>
    <property type="match status" value="1"/>
</dbReference>
<dbReference type="PANTHER" id="PTHR43875:SF1">
    <property type="entry name" value="OSMOPROTECTIVE COMPOUNDS UPTAKE ATP-BINDING PROTEIN GGTA"/>
    <property type="match status" value="1"/>
</dbReference>
<dbReference type="PROSITE" id="PS50893">
    <property type="entry name" value="ABC_TRANSPORTER_2"/>
    <property type="match status" value="1"/>
</dbReference>
<dbReference type="GO" id="GO:0140359">
    <property type="term" value="F:ABC-type transporter activity"/>
    <property type="evidence" value="ECO:0007669"/>
    <property type="project" value="InterPro"/>
</dbReference>
<dbReference type="Gene3D" id="2.40.50.100">
    <property type="match status" value="1"/>
</dbReference>
<protein>
    <submittedName>
        <fullName evidence="6">Sugar ABC transporter ATP-binding protein</fullName>
    </submittedName>
</protein>
<dbReference type="SMART" id="SM00382">
    <property type="entry name" value="AAA"/>
    <property type="match status" value="1"/>
</dbReference>
<name>A0A2W5PYP9_RHOSU</name>
<dbReference type="GO" id="GO:0005524">
    <property type="term" value="F:ATP binding"/>
    <property type="evidence" value="ECO:0007669"/>
    <property type="project" value="UniProtKB-KW"/>
</dbReference>
<evidence type="ECO:0000259" key="5">
    <source>
        <dbReference type="PROSITE" id="PS50893"/>
    </source>
</evidence>
<dbReference type="Gene3D" id="2.40.50.140">
    <property type="entry name" value="Nucleic acid-binding proteins"/>
    <property type="match status" value="1"/>
</dbReference>
<evidence type="ECO:0000256" key="4">
    <source>
        <dbReference type="ARBA" id="ARBA00022840"/>
    </source>
</evidence>
<dbReference type="InterPro" id="IPR003593">
    <property type="entry name" value="AAA+_ATPase"/>
</dbReference>
<dbReference type="EMBL" id="QFPW01000005">
    <property type="protein sequence ID" value="PZQ50047.1"/>
    <property type="molecule type" value="Genomic_DNA"/>
</dbReference>
<gene>
    <name evidence="6" type="ORF">DI556_08205</name>
</gene>
<dbReference type="PROSITE" id="PS00211">
    <property type="entry name" value="ABC_TRANSPORTER_1"/>
    <property type="match status" value="1"/>
</dbReference>
<dbReference type="InterPro" id="IPR003439">
    <property type="entry name" value="ABC_transporter-like_ATP-bd"/>
</dbReference>
<proteinExistence type="inferred from homology"/>
<organism evidence="6 7">
    <name type="scientific">Rhodovulum sulfidophilum</name>
    <name type="common">Rhodobacter sulfidophilus</name>
    <dbReference type="NCBI Taxonomy" id="35806"/>
    <lineage>
        <taxon>Bacteria</taxon>
        <taxon>Pseudomonadati</taxon>
        <taxon>Pseudomonadota</taxon>
        <taxon>Alphaproteobacteria</taxon>
        <taxon>Rhodobacterales</taxon>
        <taxon>Paracoccaceae</taxon>
        <taxon>Rhodovulum</taxon>
    </lineage>
</organism>
<evidence type="ECO:0000256" key="3">
    <source>
        <dbReference type="ARBA" id="ARBA00022741"/>
    </source>
</evidence>
<reference evidence="6 7" key="1">
    <citation type="submission" date="2017-08" db="EMBL/GenBank/DDBJ databases">
        <title>Infants hospitalized years apart are colonized by the same room-sourced microbial strains.</title>
        <authorList>
            <person name="Brooks B."/>
            <person name="Olm M.R."/>
            <person name="Firek B.A."/>
            <person name="Baker R."/>
            <person name="Thomas B.C."/>
            <person name="Morowitz M.J."/>
            <person name="Banfield J.F."/>
        </authorList>
    </citation>
    <scope>NUCLEOTIDE SEQUENCE [LARGE SCALE GENOMIC DNA]</scope>
    <source>
        <strain evidence="6">S2_005_002_R2_34</strain>
    </source>
</reference>
<dbReference type="CDD" id="cd03301">
    <property type="entry name" value="ABC_MalK_N"/>
    <property type="match status" value="1"/>
</dbReference>
<dbReference type="SUPFAM" id="SSF52540">
    <property type="entry name" value="P-loop containing nucleoside triphosphate hydrolases"/>
    <property type="match status" value="1"/>
</dbReference>
<dbReference type="GO" id="GO:0008643">
    <property type="term" value="P:carbohydrate transport"/>
    <property type="evidence" value="ECO:0007669"/>
    <property type="project" value="InterPro"/>
</dbReference>
<dbReference type="Gene3D" id="3.40.50.300">
    <property type="entry name" value="P-loop containing nucleotide triphosphate hydrolases"/>
    <property type="match status" value="1"/>
</dbReference>
<comment type="caution">
    <text evidence="6">The sequence shown here is derived from an EMBL/GenBank/DDBJ whole genome shotgun (WGS) entry which is preliminary data.</text>
</comment>
<dbReference type="PANTHER" id="PTHR43875">
    <property type="entry name" value="MALTODEXTRIN IMPORT ATP-BINDING PROTEIN MSMX"/>
    <property type="match status" value="1"/>
</dbReference>
<dbReference type="InterPro" id="IPR017871">
    <property type="entry name" value="ABC_transporter-like_CS"/>
</dbReference>
<dbReference type="InterPro" id="IPR013611">
    <property type="entry name" value="Transp-assoc_OB_typ2"/>
</dbReference>
<dbReference type="GO" id="GO:0055052">
    <property type="term" value="C:ATP-binding cassette (ABC) transporter complex, substrate-binding subunit-containing"/>
    <property type="evidence" value="ECO:0007669"/>
    <property type="project" value="TreeGrafter"/>
</dbReference>
<dbReference type="InterPro" id="IPR027417">
    <property type="entry name" value="P-loop_NTPase"/>
</dbReference>
<evidence type="ECO:0000313" key="6">
    <source>
        <dbReference type="EMBL" id="PZQ50047.1"/>
    </source>
</evidence>
<sequence length="356" mass="38473">MAHITLNEVSKSYGALDILKGISIEIGDGEMLVLVGPSGCGKSTLLRMIAGLEEISAGEVSIDGKVVNGVEPRLRDVAMVFQSYALYPHKTVLENITFGLKMRGATREEMRRRAEKASSMLGLSDYLARYPRQLSGGQRQRVAMGRALVREPKAFLFDEPLSNLDAQLRVQMRTEIRELQRTLGVTSIYVTHDQVEAMTMGDRIVVMDKGHVAQIGSPLELYDRPANTFVARFIGSPAINLIDAEILADGGVGFEGGMTVPGGGAGLPPGTRLVAGVRPEHVRVGDEGCEARVELVEHTGLDTLLVVTAGGQSVRALTRERLAVRRGETVRISVAPERLHLFDAQGHARLEPSGAS</sequence>
<evidence type="ECO:0000256" key="2">
    <source>
        <dbReference type="ARBA" id="ARBA00022448"/>
    </source>
</evidence>
<keyword evidence="3" id="KW-0547">Nucleotide-binding</keyword>
<keyword evidence="4 6" id="KW-0067">ATP-binding</keyword>
<dbReference type="Pfam" id="PF08402">
    <property type="entry name" value="TOBE_2"/>
    <property type="match status" value="1"/>
</dbReference>
<evidence type="ECO:0000313" key="7">
    <source>
        <dbReference type="Proteomes" id="UP000249185"/>
    </source>
</evidence>
<feature type="domain" description="ABC transporter" evidence="5">
    <location>
        <begin position="4"/>
        <end position="234"/>
    </location>
</feature>
<dbReference type="Proteomes" id="UP000249185">
    <property type="component" value="Unassembled WGS sequence"/>
</dbReference>
<dbReference type="GO" id="GO:0016887">
    <property type="term" value="F:ATP hydrolysis activity"/>
    <property type="evidence" value="ECO:0007669"/>
    <property type="project" value="InterPro"/>
</dbReference>
<evidence type="ECO:0000256" key="1">
    <source>
        <dbReference type="ARBA" id="ARBA00005417"/>
    </source>
</evidence>
<dbReference type="InterPro" id="IPR008995">
    <property type="entry name" value="Mo/tungstate-bd_C_term_dom"/>
</dbReference>
<dbReference type="FunFam" id="3.40.50.300:FF:000042">
    <property type="entry name" value="Maltose/maltodextrin ABC transporter, ATP-binding protein"/>
    <property type="match status" value="1"/>
</dbReference>
<comment type="similarity">
    <text evidence="1">Belongs to the ABC transporter superfamily.</text>
</comment>
<dbReference type="InterPro" id="IPR015855">
    <property type="entry name" value="ABC_transpr_MalK-like"/>
</dbReference>
<dbReference type="InterPro" id="IPR047641">
    <property type="entry name" value="ABC_transpr_MalK/UgpC-like"/>
</dbReference>
<accession>A0A2W5PYP9</accession>
<dbReference type="SUPFAM" id="SSF50331">
    <property type="entry name" value="MOP-like"/>
    <property type="match status" value="1"/>
</dbReference>
<dbReference type="InterPro" id="IPR012340">
    <property type="entry name" value="NA-bd_OB-fold"/>
</dbReference>
<dbReference type="NCBIfam" id="NF008653">
    <property type="entry name" value="PRK11650.1"/>
    <property type="match status" value="1"/>
</dbReference>